<dbReference type="AlphaFoldDB" id="A0A0B1S2B3"/>
<reference evidence="2 3" key="1">
    <citation type="submission" date="2014-03" db="EMBL/GenBank/DDBJ databases">
        <title>Draft genome of the hookworm Oesophagostomum dentatum.</title>
        <authorList>
            <person name="Mitreva M."/>
        </authorList>
    </citation>
    <scope>NUCLEOTIDE SEQUENCE [LARGE SCALE GENOMIC DNA]</scope>
    <source>
        <strain evidence="2 3">OD-Hann</strain>
    </source>
</reference>
<feature type="compositionally biased region" description="Polar residues" evidence="1">
    <location>
        <begin position="35"/>
        <end position="46"/>
    </location>
</feature>
<dbReference type="OrthoDB" id="5812787at2759"/>
<evidence type="ECO:0000256" key="1">
    <source>
        <dbReference type="SAM" id="MobiDB-lite"/>
    </source>
</evidence>
<organism evidence="2 3">
    <name type="scientific">Oesophagostomum dentatum</name>
    <name type="common">Nodular worm</name>
    <dbReference type="NCBI Taxonomy" id="61180"/>
    <lineage>
        <taxon>Eukaryota</taxon>
        <taxon>Metazoa</taxon>
        <taxon>Ecdysozoa</taxon>
        <taxon>Nematoda</taxon>
        <taxon>Chromadorea</taxon>
        <taxon>Rhabditida</taxon>
        <taxon>Rhabditina</taxon>
        <taxon>Rhabditomorpha</taxon>
        <taxon>Strongyloidea</taxon>
        <taxon>Strongylidae</taxon>
        <taxon>Oesophagostomum</taxon>
    </lineage>
</organism>
<sequence length="120" mass="13065">MSVLHAAPSVHYLQWTPPAKKKARHGDSAEHSTDAAPSQECSSKTSQETKTRDGSQQCSCICNGGDDCLKSTLQEMLKAQKAYFEVATEVQKEQLRVFSAVGALLDRVADKLPLSELVSK</sequence>
<gene>
    <name evidence="2" type="ORF">OESDEN_22778</name>
</gene>
<keyword evidence="3" id="KW-1185">Reference proteome</keyword>
<protein>
    <submittedName>
        <fullName evidence="2">Uncharacterized protein</fullName>
    </submittedName>
</protein>
<name>A0A0B1S2B3_OESDE</name>
<evidence type="ECO:0000313" key="3">
    <source>
        <dbReference type="Proteomes" id="UP000053660"/>
    </source>
</evidence>
<proteinExistence type="predicted"/>
<evidence type="ECO:0000313" key="2">
    <source>
        <dbReference type="EMBL" id="KHJ77602.1"/>
    </source>
</evidence>
<accession>A0A0B1S2B3</accession>
<dbReference type="EMBL" id="KN610599">
    <property type="protein sequence ID" value="KHJ77602.1"/>
    <property type="molecule type" value="Genomic_DNA"/>
</dbReference>
<dbReference type="Proteomes" id="UP000053660">
    <property type="component" value="Unassembled WGS sequence"/>
</dbReference>
<feature type="region of interest" description="Disordered" evidence="1">
    <location>
        <begin position="14"/>
        <end position="57"/>
    </location>
</feature>